<dbReference type="AlphaFoldDB" id="A0AA37HJ01"/>
<reference evidence="2" key="2">
    <citation type="submission" date="2021-08" db="EMBL/GenBank/DDBJ databases">
        <authorList>
            <person name="Tani A."/>
            <person name="Ola A."/>
            <person name="Ogura Y."/>
            <person name="Katsura K."/>
            <person name="Hayashi T."/>
        </authorList>
    </citation>
    <scope>NUCLEOTIDE SEQUENCE</scope>
    <source>
        <strain evidence="2">JCM 32048</strain>
    </source>
</reference>
<dbReference type="InterPro" id="IPR045792">
    <property type="entry name" value="DUF6036"/>
</dbReference>
<feature type="domain" description="DUF6036" evidence="1">
    <location>
        <begin position="12"/>
        <end position="173"/>
    </location>
</feature>
<reference evidence="2" key="1">
    <citation type="journal article" date="2016" name="Front. Microbiol.">
        <title>Genome Sequence of the Piezophilic, Mesophilic Sulfate-Reducing Bacterium Desulfovibrio indicus J2T.</title>
        <authorList>
            <person name="Cao J."/>
            <person name="Maignien L."/>
            <person name="Shao Z."/>
            <person name="Alain K."/>
            <person name="Jebbar M."/>
        </authorList>
    </citation>
    <scope>NUCLEOTIDE SEQUENCE</scope>
    <source>
        <strain evidence="2">JCM 32048</strain>
    </source>
</reference>
<dbReference type="RefSeq" id="WP_238193667.1">
    <property type="nucleotide sequence ID" value="NZ_BPQJ01000077.1"/>
</dbReference>
<gene>
    <name evidence="2" type="ORF">MPEAHAMD_6934</name>
</gene>
<proteinExistence type="predicted"/>
<comment type="caution">
    <text evidence="2">The sequence shown here is derived from an EMBL/GenBank/DDBJ whole genome shotgun (WGS) entry which is preliminary data.</text>
</comment>
<evidence type="ECO:0000259" key="1">
    <source>
        <dbReference type="Pfam" id="PF19502"/>
    </source>
</evidence>
<name>A0AA37HJ01_9HYPH</name>
<keyword evidence="3" id="KW-1185">Reference proteome</keyword>
<evidence type="ECO:0000313" key="3">
    <source>
        <dbReference type="Proteomes" id="UP001055286"/>
    </source>
</evidence>
<accession>A0AA37HJ01</accession>
<sequence>MSHPIEIRTVADLERTARSLALHFKARTVVVVGSQGILVGWPGAPVTMCMSPEIDAYPANARAWEAAQDDDLAEASEEISVIFGEGSHFHTAHGFYIDGVDDRTARLPPSWPSRAVVREVRGHGTATVTVVAPGPEDLIVSKLARLADKDRDYIAAYHRARPLDLAVIQARVAECGFEEVLAQRALAFLAGLPSPPGRATAAPVRAGAVLPPHPAGTHCAFLMDERRSVSVRAWNEAAGLYDILDNPLGPAVVAQDGASAFLIDGEELTQEAWDAHPRVRAARHGDLSGYPRPNWTPPG</sequence>
<dbReference type="EMBL" id="BPQJ01000077">
    <property type="protein sequence ID" value="GJD66736.1"/>
    <property type="molecule type" value="Genomic_DNA"/>
</dbReference>
<evidence type="ECO:0000313" key="2">
    <source>
        <dbReference type="EMBL" id="GJD66736.1"/>
    </source>
</evidence>
<dbReference type="Proteomes" id="UP001055286">
    <property type="component" value="Unassembled WGS sequence"/>
</dbReference>
<protein>
    <recommendedName>
        <fullName evidence="1">DUF6036 domain-containing protein</fullName>
    </recommendedName>
</protein>
<dbReference type="Pfam" id="PF19502">
    <property type="entry name" value="DUF6036"/>
    <property type="match status" value="1"/>
</dbReference>
<organism evidence="2 3">
    <name type="scientific">Methylobacterium frigidaeris</name>
    <dbReference type="NCBI Taxonomy" id="2038277"/>
    <lineage>
        <taxon>Bacteria</taxon>
        <taxon>Pseudomonadati</taxon>
        <taxon>Pseudomonadota</taxon>
        <taxon>Alphaproteobacteria</taxon>
        <taxon>Hyphomicrobiales</taxon>
        <taxon>Methylobacteriaceae</taxon>
        <taxon>Methylobacterium</taxon>
    </lineage>
</organism>